<dbReference type="CDD" id="cd01038">
    <property type="entry name" value="Endonuclease_DUF559"/>
    <property type="match status" value="1"/>
</dbReference>
<dbReference type="InterPro" id="IPR047216">
    <property type="entry name" value="Endonuclease_DUF559_bact"/>
</dbReference>
<reference evidence="2 3" key="1">
    <citation type="submission" date="2018-08" db="EMBL/GenBank/DDBJ databases">
        <title>The multiple taxonomic identification of Sphingomonas gilva.</title>
        <authorList>
            <person name="Zhu D."/>
            <person name="Zheng S."/>
        </authorList>
    </citation>
    <scope>NUCLEOTIDE SEQUENCE [LARGE SCALE GENOMIC DNA]</scope>
    <source>
        <strain evidence="2 3">ZDH117</strain>
    </source>
</reference>
<gene>
    <name evidence="2" type="ORF">D1610_09235</name>
</gene>
<dbReference type="EMBL" id="QWLV01000003">
    <property type="protein sequence ID" value="RHW17624.1"/>
    <property type="molecule type" value="Genomic_DNA"/>
</dbReference>
<feature type="domain" description="DUF559" evidence="1">
    <location>
        <begin position="7"/>
        <end position="111"/>
    </location>
</feature>
<keyword evidence="3" id="KW-1185">Reference proteome</keyword>
<dbReference type="PANTHER" id="PTHR38590">
    <property type="entry name" value="BLL0828 PROTEIN"/>
    <property type="match status" value="1"/>
</dbReference>
<dbReference type="InterPro" id="IPR011335">
    <property type="entry name" value="Restrct_endonuc-II-like"/>
</dbReference>
<dbReference type="Gene3D" id="3.40.960.10">
    <property type="entry name" value="VSR Endonuclease"/>
    <property type="match status" value="1"/>
</dbReference>
<dbReference type="InterPro" id="IPR007569">
    <property type="entry name" value="DUF559"/>
</dbReference>
<dbReference type="AlphaFoldDB" id="A0A396RMH4"/>
<evidence type="ECO:0000259" key="1">
    <source>
        <dbReference type="Pfam" id="PF04480"/>
    </source>
</evidence>
<dbReference type="SUPFAM" id="SSF52980">
    <property type="entry name" value="Restriction endonuclease-like"/>
    <property type="match status" value="1"/>
</dbReference>
<name>A0A396RMH4_9SPHN</name>
<dbReference type="Pfam" id="PF04480">
    <property type="entry name" value="DUF559"/>
    <property type="match status" value="1"/>
</dbReference>
<dbReference type="OrthoDB" id="9798754at2"/>
<comment type="caution">
    <text evidence="2">The sequence shown here is derived from an EMBL/GenBank/DDBJ whole genome shotgun (WGS) entry which is preliminary data.</text>
</comment>
<sequence length="115" mass="13290">MRLKGSTGQARAQRKRMSLPEVLLWRELRRWPDVRFRRQQPAGPYSLDFYCAPLKLAIEIDGISHDMGDRPERDAVRDEWLAAQHVLVLRITAREVLSNLDGVIRLIAATINDRS</sequence>
<evidence type="ECO:0000313" key="3">
    <source>
        <dbReference type="Proteomes" id="UP000266693"/>
    </source>
</evidence>
<dbReference type="PANTHER" id="PTHR38590:SF1">
    <property type="entry name" value="BLL0828 PROTEIN"/>
    <property type="match status" value="1"/>
</dbReference>
<dbReference type="Proteomes" id="UP000266693">
    <property type="component" value="Unassembled WGS sequence"/>
</dbReference>
<evidence type="ECO:0000313" key="2">
    <source>
        <dbReference type="EMBL" id="RHW17624.1"/>
    </source>
</evidence>
<accession>A0A396RMH4</accession>
<organism evidence="2 3">
    <name type="scientific">Sphingomonas gilva</name>
    <dbReference type="NCBI Taxonomy" id="2305907"/>
    <lineage>
        <taxon>Bacteria</taxon>
        <taxon>Pseudomonadati</taxon>
        <taxon>Pseudomonadota</taxon>
        <taxon>Alphaproteobacteria</taxon>
        <taxon>Sphingomonadales</taxon>
        <taxon>Sphingomonadaceae</taxon>
        <taxon>Sphingomonas</taxon>
    </lineage>
</organism>
<protein>
    <submittedName>
        <fullName evidence="2">DUF559 domain-containing protein</fullName>
    </submittedName>
</protein>
<proteinExistence type="predicted"/>